<comment type="catalytic activity">
    <reaction evidence="5">
        <text>a quinone + NADH + 5 H(+)(in) = a quinol + NAD(+) + 4 H(+)(out)</text>
        <dbReference type="Rhea" id="RHEA:57888"/>
        <dbReference type="ChEBI" id="CHEBI:15378"/>
        <dbReference type="ChEBI" id="CHEBI:24646"/>
        <dbReference type="ChEBI" id="CHEBI:57540"/>
        <dbReference type="ChEBI" id="CHEBI:57945"/>
        <dbReference type="ChEBI" id="CHEBI:132124"/>
    </reaction>
</comment>
<dbReference type="AlphaFoldDB" id="A0A3A3YS10"/>
<evidence type="ECO:0000256" key="3">
    <source>
        <dbReference type="ARBA" id="ARBA00022989"/>
    </source>
</evidence>
<comment type="similarity">
    <text evidence="5">Belongs to the complex I subunit 2 family.</text>
</comment>
<accession>A0A3A3YS10</accession>
<feature type="transmembrane region" description="Helical" evidence="5">
    <location>
        <begin position="461"/>
        <end position="480"/>
    </location>
</feature>
<dbReference type="GO" id="GO:0005886">
    <property type="term" value="C:plasma membrane"/>
    <property type="evidence" value="ECO:0007669"/>
    <property type="project" value="UniProtKB-SubCell"/>
</dbReference>
<keyword evidence="5" id="KW-1003">Cell membrane</keyword>
<dbReference type="Proteomes" id="UP000265614">
    <property type="component" value="Unassembled WGS sequence"/>
</dbReference>
<dbReference type="Pfam" id="PF00361">
    <property type="entry name" value="Proton_antipo_M"/>
    <property type="match status" value="1"/>
</dbReference>
<dbReference type="EC" id="7.1.1.-" evidence="5"/>
<name>A0A3A3YS10_9ACTN</name>
<dbReference type="PANTHER" id="PTHR22773">
    <property type="entry name" value="NADH DEHYDROGENASE"/>
    <property type="match status" value="1"/>
</dbReference>
<organism evidence="8 9">
    <name type="scientific">Vallicoccus soli</name>
    <dbReference type="NCBI Taxonomy" id="2339232"/>
    <lineage>
        <taxon>Bacteria</taxon>
        <taxon>Bacillati</taxon>
        <taxon>Actinomycetota</taxon>
        <taxon>Actinomycetes</taxon>
        <taxon>Motilibacterales</taxon>
        <taxon>Vallicoccaceae</taxon>
        <taxon>Vallicoccus</taxon>
    </lineage>
</organism>
<dbReference type="GO" id="GO:0050136">
    <property type="term" value="F:NADH dehydrogenase (quinone) (non-electrogenic) activity"/>
    <property type="evidence" value="ECO:0007669"/>
    <property type="project" value="UniProtKB-UniRule"/>
</dbReference>
<feature type="transmembrane region" description="Helical" evidence="5">
    <location>
        <begin position="141"/>
        <end position="158"/>
    </location>
</feature>
<dbReference type="GO" id="GO:0008137">
    <property type="term" value="F:NADH dehydrogenase (ubiquinone) activity"/>
    <property type="evidence" value="ECO:0007669"/>
    <property type="project" value="InterPro"/>
</dbReference>
<evidence type="ECO:0000313" key="9">
    <source>
        <dbReference type="Proteomes" id="UP000265614"/>
    </source>
</evidence>
<dbReference type="EMBL" id="QZEZ01000009">
    <property type="protein sequence ID" value="RJK93426.1"/>
    <property type="molecule type" value="Genomic_DNA"/>
</dbReference>
<keyword evidence="5" id="KW-1278">Translocase</keyword>
<evidence type="ECO:0000256" key="5">
    <source>
        <dbReference type="HAMAP-Rule" id="MF_00445"/>
    </source>
</evidence>
<feature type="transmembrane region" description="Helical" evidence="5">
    <location>
        <begin position="281"/>
        <end position="301"/>
    </location>
</feature>
<feature type="transmembrane region" description="Helical" evidence="5">
    <location>
        <begin position="89"/>
        <end position="107"/>
    </location>
</feature>
<feature type="transmembrane region" description="Helical" evidence="5">
    <location>
        <begin position="251"/>
        <end position="275"/>
    </location>
</feature>
<keyword evidence="5" id="KW-0874">Quinone</keyword>
<keyword evidence="3 5" id="KW-1133">Transmembrane helix</keyword>
<comment type="subunit">
    <text evidence="5">NDH-1 is composed of 14 different subunits. Subunits NuoA, H, J, K, L, M, N constitute the membrane sector of the complex.</text>
</comment>
<protein>
    <recommendedName>
        <fullName evidence="5">NADH-quinone oxidoreductase subunit N</fullName>
        <ecNumber evidence="5">7.1.1.-</ecNumber>
    </recommendedName>
    <alternativeName>
        <fullName evidence="5">NADH dehydrogenase I subunit N</fullName>
    </alternativeName>
    <alternativeName>
        <fullName evidence="5">NDH-1 subunit N</fullName>
    </alternativeName>
</protein>
<keyword evidence="5" id="KW-0520">NAD</keyword>
<evidence type="ECO:0000256" key="1">
    <source>
        <dbReference type="ARBA" id="ARBA00004127"/>
    </source>
</evidence>
<keyword evidence="9" id="KW-1185">Reference proteome</keyword>
<keyword evidence="5" id="KW-0813">Transport</keyword>
<feature type="transmembrane region" description="Helical" evidence="5">
    <location>
        <begin position="12"/>
        <end position="34"/>
    </location>
</feature>
<evidence type="ECO:0000256" key="4">
    <source>
        <dbReference type="ARBA" id="ARBA00023136"/>
    </source>
</evidence>
<feature type="transmembrane region" description="Helical" evidence="5">
    <location>
        <begin position="310"/>
        <end position="330"/>
    </location>
</feature>
<dbReference type="InterPro" id="IPR010096">
    <property type="entry name" value="NADH-Q_OxRdtase_suN/2"/>
</dbReference>
<dbReference type="GO" id="GO:0042773">
    <property type="term" value="P:ATP synthesis coupled electron transport"/>
    <property type="evidence" value="ECO:0007669"/>
    <property type="project" value="InterPro"/>
</dbReference>
<dbReference type="InterPro" id="IPR001750">
    <property type="entry name" value="ND/Mrp_TM"/>
</dbReference>
<feature type="transmembrane region" description="Helical" evidence="5">
    <location>
        <begin position="218"/>
        <end position="239"/>
    </location>
</feature>
<proteinExistence type="inferred from homology"/>
<keyword evidence="2 5" id="KW-0812">Transmembrane</keyword>
<sequence length="494" mass="49797">MLPQTAQSVDWALVGAPLAAAVAAVVVLVADLLLGPARRGALGWLALAGLAVAGALLVPLAGERRGTFCLPGPPAQSCSYVVDALTLPFQAVTVAAAAVVVLLALPVVPAERLPAGEHWFLLLSSVSGALVLAAARDLMTLVVALEVVTLPTYALVALRRHDGRSSEAALKLFLVSVVSVATMLYGVALVYGATGQVLLDRVAAALADPATAAGPAQLGVLLTLAGLAFKVAAVPFHWWAPDTYVGAPLPVTAFLSVVSKLAGFVGLLVVLSVGFPAYADRWAPALAVLAVLTMSVGNLVALRQRHAVRLLAWSSVAQSGYVLLPLGTAADDLGRAVAASAAYALAYAVMNLLALAAVVAAGPDAPGQWVASYRGLWSRRPLVAGALALALVSLAGLPPGLLGLFAKLVVLEAPVAAGAPWLAAAVAVNVVVGLAYYLAWGARLVARPDGPSPARPRPLPRAHAVALGAALAAVLVLGFVPGPVLDAVGAVAAP</sequence>
<comment type="function">
    <text evidence="5">NDH-1 shuttles electrons from NADH, via FMN and iron-sulfur (Fe-S) centers, to quinones in the respiratory chain. The immediate electron acceptor for the enzyme in this species is believed to be a menaquinone. Couples the redox reaction to proton translocation (for every two electrons transferred, four hydrogen ions are translocated across the cytoplasmic membrane), and thus conserves the redox energy in a proton gradient.</text>
</comment>
<feature type="transmembrane region" description="Helical" evidence="5">
    <location>
        <begin position="119"/>
        <end position="135"/>
    </location>
</feature>
<feature type="transmembrane region" description="Helical" evidence="5">
    <location>
        <begin position="336"/>
        <end position="361"/>
    </location>
</feature>
<feature type="transmembrane region" description="Helical" evidence="5">
    <location>
        <begin position="41"/>
        <end position="61"/>
    </location>
</feature>
<evidence type="ECO:0000313" key="8">
    <source>
        <dbReference type="EMBL" id="RJK93426.1"/>
    </source>
</evidence>
<reference evidence="8 9" key="1">
    <citation type="submission" date="2018-09" db="EMBL/GenBank/DDBJ databases">
        <title>YIM 75000 draft genome.</title>
        <authorList>
            <person name="Tang S."/>
            <person name="Feng Y."/>
        </authorList>
    </citation>
    <scope>NUCLEOTIDE SEQUENCE [LARGE SCALE GENOMIC DNA]</scope>
    <source>
        <strain evidence="8 9">YIM 75000</strain>
    </source>
</reference>
<comment type="subcellular location">
    <subcellularLocation>
        <location evidence="5">Cell membrane</location>
        <topology evidence="5">Multi-pass membrane protein</topology>
    </subcellularLocation>
    <subcellularLocation>
        <location evidence="1">Endomembrane system</location>
        <topology evidence="1">Multi-pass membrane protein</topology>
    </subcellularLocation>
    <subcellularLocation>
        <location evidence="6">Membrane</location>
        <topology evidence="6">Multi-pass membrane protein</topology>
    </subcellularLocation>
</comment>
<evidence type="ECO:0000256" key="2">
    <source>
        <dbReference type="ARBA" id="ARBA00022692"/>
    </source>
</evidence>
<dbReference type="GO" id="GO:0048038">
    <property type="term" value="F:quinone binding"/>
    <property type="evidence" value="ECO:0007669"/>
    <property type="project" value="UniProtKB-KW"/>
</dbReference>
<evidence type="ECO:0000259" key="7">
    <source>
        <dbReference type="Pfam" id="PF00361"/>
    </source>
</evidence>
<comment type="caution">
    <text evidence="8">The sequence shown here is derived from an EMBL/GenBank/DDBJ whole genome shotgun (WGS) entry which is preliminary data.</text>
</comment>
<evidence type="ECO:0000256" key="6">
    <source>
        <dbReference type="RuleBase" id="RU000320"/>
    </source>
</evidence>
<feature type="transmembrane region" description="Helical" evidence="5">
    <location>
        <begin position="382"/>
        <end position="406"/>
    </location>
</feature>
<feature type="transmembrane region" description="Helical" evidence="5">
    <location>
        <begin position="170"/>
        <end position="191"/>
    </location>
</feature>
<dbReference type="HAMAP" id="MF_00445">
    <property type="entry name" value="NDH1_NuoN_1"/>
    <property type="match status" value="1"/>
</dbReference>
<keyword evidence="4 5" id="KW-0472">Membrane</keyword>
<feature type="domain" description="NADH:quinone oxidoreductase/Mrp antiporter transmembrane" evidence="7">
    <location>
        <begin position="135"/>
        <end position="431"/>
    </location>
</feature>
<dbReference type="RefSeq" id="WP_119951612.1">
    <property type="nucleotide sequence ID" value="NZ_QZEZ01000009.1"/>
</dbReference>
<feature type="transmembrane region" description="Helical" evidence="5">
    <location>
        <begin position="418"/>
        <end position="440"/>
    </location>
</feature>
<dbReference type="OrthoDB" id="9811718at2"/>
<dbReference type="GO" id="GO:0012505">
    <property type="term" value="C:endomembrane system"/>
    <property type="evidence" value="ECO:0007669"/>
    <property type="project" value="UniProtKB-SubCell"/>
</dbReference>
<gene>
    <name evidence="5" type="primary">nuoN</name>
    <name evidence="8" type="ORF">D5H78_16520</name>
</gene>